<gene>
    <name evidence="2" type="ORF">BT96DRAFT_1022883</name>
</gene>
<dbReference type="InterPro" id="IPR000210">
    <property type="entry name" value="BTB/POZ_dom"/>
</dbReference>
<dbReference type="InterPro" id="IPR011333">
    <property type="entry name" value="SKP1/BTB/POZ_sf"/>
</dbReference>
<sequence>MPAQDTAESKQFCSGDLVIRSSDGVLFRPHKENLEFVSDVAFPFTSTTLHKADKAIDMQEDSKTLETLLHFAYPKLQLPDFAALSFTELIQVERAADKYQMYHGMEICQLYLARNHAFTHPYEVLELAAKRDSNVLVAAVAPFLIHLSIEEVASLGVSSRLCLKWGIYRERWLNALLEAQQYLDEHYHNHWHRLRRHMKDRLPLHAVLVLGKSRPGLTVQGVQSIYEDCLSWLSSNTNGDISCCRSQLEKWRDNIVQKLENVQWPS</sequence>
<keyword evidence="3" id="KW-1185">Reference proteome</keyword>
<protein>
    <recommendedName>
        <fullName evidence="1">BTB domain-containing protein</fullName>
    </recommendedName>
</protein>
<evidence type="ECO:0000313" key="3">
    <source>
        <dbReference type="Proteomes" id="UP000799118"/>
    </source>
</evidence>
<dbReference type="OrthoDB" id="3184970at2759"/>
<dbReference type="Proteomes" id="UP000799118">
    <property type="component" value="Unassembled WGS sequence"/>
</dbReference>
<reference evidence="2" key="1">
    <citation type="journal article" date="2019" name="Environ. Microbiol.">
        <title>Fungal ecological strategies reflected in gene transcription - a case study of two litter decomposers.</title>
        <authorList>
            <person name="Barbi F."/>
            <person name="Kohler A."/>
            <person name="Barry K."/>
            <person name="Baskaran P."/>
            <person name="Daum C."/>
            <person name="Fauchery L."/>
            <person name="Ihrmark K."/>
            <person name="Kuo A."/>
            <person name="LaButti K."/>
            <person name="Lipzen A."/>
            <person name="Morin E."/>
            <person name="Grigoriev I.V."/>
            <person name="Henrissat B."/>
            <person name="Lindahl B."/>
            <person name="Martin F."/>
        </authorList>
    </citation>
    <scope>NUCLEOTIDE SEQUENCE</scope>
    <source>
        <strain evidence="2">JB14</strain>
    </source>
</reference>
<proteinExistence type="predicted"/>
<organism evidence="2 3">
    <name type="scientific">Gymnopus androsaceus JB14</name>
    <dbReference type="NCBI Taxonomy" id="1447944"/>
    <lineage>
        <taxon>Eukaryota</taxon>
        <taxon>Fungi</taxon>
        <taxon>Dikarya</taxon>
        <taxon>Basidiomycota</taxon>
        <taxon>Agaricomycotina</taxon>
        <taxon>Agaricomycetes</taxon>
        <taxon>Agaricomycetidae</taxon>
        <taxon>Agaricales</taxon>
        <taxon>Marasmiineae</taxon>
        <taxon>Omphalotaceae</taxon>
        <taxon>Gymnopus</taxon>
    </lineage>
</organism>
<accession>A0A6A4H924</accession>
<dbReference type="AlphaFoldDB" id="A0A6A4H924"/>
<feature type="domain" description="BTB" evidence="1">
    <location>
        <begin position="9"/>
        <end position="114"/>
    </location>
</feature>
<evidence type="ECO:0000313" key="2">
    <source>
        <dbReference type="EMBL" id="KAE9393675.1"/>
    </source>
</evidence>
<evidence type="ECO:0000259" key="1">
    <source>
        <dbReference type="Pfam" id="PF00651"/>
    </source>
</evidence>
<dbReference type="Gene3D" id="3.30.710.10">
    <property type="entry name" value="Potassium Channel Kv1.1, Chain A"/>
    <property type="match status" value="1"/>
</dbReference>
<dbReference type="EMBL" id="ML769566">
    <property type="protein sequence ID" value="KAE9393675.1"/>
    <property type="molecule type" value="Genomic_DNA"/>
</dbReference>
<dbReference type="Pfam" id="PF00651">
    <property type="entry name" value="BTB"/>
    <property type="match status" value="1"/>
</dbReference>
<name>A0A6A4H924_9AGAR</name>